<comment type="caution">
    <text evidence="7">The sequence shown here is derived from an EMBL/GenBank/DDBJ whole genome shotgun (WGS) entry which is preliminary data.</text>
</comment>
<dbReference type="InterPro" id="IPR026444">
    <property type="entry name" value="Secre_tail"/>
</dbReference>
<keyword evidence="2" id="KW-0479">Metal-binding</keyword>
<evidence type="ECO:0000313" key="8">
    <source>
        <dbReference type="Proteomes" id="UP001500552"/>
    </source>
</evidence>
<keyword evidence="3" id="KW-0732">Signal</keyword>
<evidence type="ECO:0000256" key="4">
    <source>
        <dbReference type="ARBA" id="ARBA00022837"/>
    </source>
</evidence>
<dbReference type="Proteomes" id="UP001500552">
    <property type="component" value="Unassembled WGS sequence"/>
</dbReference>
<evidence type="ECO:0000256" key="2">
    <source>
        <dbReference type="ARBA" id="ARBA00022723"/>
    </source>
</evidence>
<keyword evidence="4" id="KW-0106">Calcium</keyword>
<evidence type="ECO:0000259" key="6">
    <source>
        <dbReference type="PROSITE" id="PS50025"/>
    </source>
</evidence>
<dbReference type="SUPFAM" id="SSF49313">
    <property type="entry name" value="Cadherin-like"/>
    <property type="match status" value="1"/>
</dbReference>
<dbReference type="NCBIfam" id="TIGR04183">
    <property type="entry name" value="Por_Secre_tail"/>
    <property type="match status" value="1"/>
</dbReference>
<dbReference type="InterPro" id="IPR001791">
    <property type="entry name" value="Laminin_G"/>
</dbReference>
<keyword evidence="5" id="KW-1015">Disulfide bond</keyword>
<dbReference type="EMBL" id="BAABHC010000016">
    <property type="protein sequence ID" value="GAA4438014.1"/>
    <property type="molecule type" value="Genomic_DNA"/>
</dbReference>
<gene>
    <name evidence="7" type="ORF">GCM10023188_32870</name>
</gene>
<keyword evidence="8" id="KW-1185">Reference proteome</keyword>
<dbReference type="Gene3D" id="2.60.40.10">
    <property type="entry name" value="Immunoglobulins"/>
    <property type="match status" value="1"/>
</dbReference>
<dbReference type="InterPro" id="IPR013320">
    <property type="entry name" value="ConA-like_dom_sf"/>
</dbReference>
<sequence>MSGASAQVGSVSGCLPGLQHYFGLDEEGGGSYTDFITGATATCTTCPAATASLFGAAQRFSGKNQVDFNEVQNFNWGVYDSFTIEFWMQTSAKPSENMVIIGRSPKDSDFLWWVGVDKDGYMAFELWDKNRKGFNAKYSVKKINDGQWHHIAFVRDDKIKFNKLYVDGFAVVGFEYVYETGFESASPVNIGYLDLNKGHHYSGLLDELKLYDRALQESELREEYNYGAGNYCGPVQIAPDIISQPITFGVTGQTYAYDLKATGNPKPTYTIVSGPEGLSINAATGVLKWVPGTPGKFSVTVQAGNSVGQDQQSFEVDVKQGQGEVLGTVHHWMLNETSGQQYRDYYTPYHATAAAETRPMPVFGIVGGAQRFDGKDDAVNVEESMNFNWEADDNFSIELWMKSTASATDNSVIIGRDSKNSFVHWWIGMDKQGQAGFQLIDAVFEEKYTGNSGPKLNDGKWHQVVAVRNNASNLNSLYVDGERVAEKTYRYTGGFESLAAVNMGYMNREAGYRFEGDLDEVKLYGRALSAEEIRNRYAAVFDAYTELISFEAEYVINAVDLTWATASEYNNSYFAIERASADEVFTEIGKVDASGTTNVKSSYSFKDIQPLDGVNLYRLRIVKGDGLFTYSPIVRVEKFGPSGSMFLVYPNPVSGGEVNVDITNLDEGEKVVFQLSDMAGRKLLEQHLEVGLYGNLQFSLPVPEKLRSGIYHLTVITSKKSLSRKLMVVR</sequence>
<organism evidence="7 8">
    <name type="scientific">Pontibacter saemangeumensis</name>
    <dbReference type="NCBI Taxonomy" id="1084525"/>
    <lineage>
        <taxon>Bacteria</taxon>
        <taxon>Pseudomonadati</taxon>
        <taxon>Bacteroidota</taxon>
        <taxon>Cytophagia</taxon>
        <taxon>Cytophagales</taxon>
        <taxon>Hymenobacteraceae</taxon>
        <taxon>Pontibacter</taxon>
    </lineage>
</organism>
<dbReference type="PROSITE" id="PS50025">
    <property type="entry name" value="LAM_G_DOMAIN"/>
    <property type="match status" value="1"/>
</dbReference>
<dbReference type="SUPFAM" id="SSF49899">
    <property type="entry name" value="Concanavalin A-like lectins/glucanases"/>
    <property type="match status" value="2"/>
</dbReference>
<evidence type="ECO:0000256" key="3">
    <source>
        <dbReference type="ARBA" id="ARBA00022729"/>
    </source>
</evidence>
<dbReference type="InterPro" id="IPR006558">
    <property type="entry name" value="LamG-like"/>
</dbReference>
<evidence type="ECO:0000256" key="1">
    <source>
        <dbReference type="ARBA" id="ARBA00001913"/>
    </source>
</evidence>
<dbReference type="PANTHER" id="PTHR19277">
    <property type="entry name" value="PENTRAXIN"/>
    <property type="match status" value="1"/>
</dbReference>
<protein>
    <recommendedName>
        <fullName evidence="6">Laminin G domain-containing protein</fullName>
    </recommendedName>
</protein>
<dbReference type="InterPro" id="IPR015919">
    <property type="entry name" value="Cadherin-like_sf"/>
</dbReference>
<reference evidence="8" key="1">
    <citation type="journal article" date="2019" name="Int. J. Syst. Evol. Microbiol.">
        <title>The Global Catalogue of Microorganisms (GCM) 10K type strain sequencing project: providing services to taxonomists for standard genome sequencing and annotation.</title>
        <authorList>
            <consortium name="The Broad Institute Genomics Platform"/>
            <consortium name="The Broad Institute Genome Sequencing Center for Infectious Disease"/>
            <person name="Wu L."/>
            <person name="Ma J."/>
        </authorList>
    </citation>
    <scope>NUCLEOTIDE SEQUENCE [LARGE SCALE GENOMIC DNA]</scope>
    <source>
        <strain evidence="8">JCM 17926</strain>
    </source>
</reference>
<comment type="cofactor">
    <cofactor evidence="1">
        <name>Ca(2+)</name>
        <dbReference type="ChEBI" id="CHEBI:29108"/>
    </cofactor>
</comment>
<proteinExistence type="predicted"/>
<feature type="domain" description="Laminin G" evidence="6">
    <location>
        <begin position="55"/>
        <end position="232"/>
    </location>
</feature>
<dbReference type="InterPro" id="IPR051360">
    <property type="entry name" value="Neuronal_Pentraxin_Related"/>
</dbReference>
<dbReference type="Pfam" id="PF13385">
    <property type="entry name" value="Laminin_G_3"/>
    <property type="match status" value="2"/>
</dbReference>
<dbReference type="PANTHER" id="PTHR19277:SF125">
    <property type="entry name" value="B6"/>
    <property type="match status" value="1"/>
</dbReference>
<dbReference type="Pfam" id="PF05345">
    <property type="entry name" value="He_PIG"/>
    <property type="match status" value="1"/>
</dbReference>
<name>A0ABP8LWB9_9BACT</name>
<accession>A0ABP8LWB9</accession>
<dbReference type="Gene3D" id="2.60.120.200">
    <property type="match status" value="2"/>
</dbReference>
<dbReference type="InterPro" id="IPR013783">
    <property type="entry name" value="Ig-like_fold"/>
</dbReference>
<dbReference type="Pfam" id="PF18962">
    <property type="entry name" value="Por_Secre_tail"/>
    <property type="match status" value="1"/>
</dbReference>
<evidence type="ECO:0000313" key="7">
    <source>
        <dbReference type="EMBL" id="GAA4438014.1"/>
    </source>
</evidence>
<dbReference type="SMART" id="SM00560">
    <property type="entry name" value="LamGL"/>
    <property type="match status" value="2"/>
</dbReference>
<evidence type="ECO:0000256" key="5">
    <source>
        <dbReference type="ARBA" id="ARBA00023157"/>
    </source>
</evidence>